<evidence type="ECO:0000256" key="2">
    <source>
        <dbReference type="ARBA" id="ARBA00022692"/>
    </source>
</evidence>
<dbReference type="EMBL" id="CP014034">
    <property type="protein sequence ID" value="AMF92997.1"/>
    <property type="molecule type" value="Genomic_DNA"/>
</dbReference>
<dbReference type="Proteomes" id="UP000254626">
    <property type="component" value="Unassembled WGS sequence"/>
</dbReference>
<gene>
    <name evidence="7" type="ORF">AL536_05940</name>
    <name evidence="8" type="ORF">NCTC11327_03214</name>
</gene>
<feature type="signal peptide" evidence="4">
    <location>
        <begin position="1"/>
        <end position="23"/>
    </location>
</feature>
<evidence type="ECO:0000256" key="4">
    <source>
        <dbReference type="SAM" id="SignalP"/>
    </source>
</evidence>
<dbReference type="Proteomes" id="UP000057088">
    <property type="component" value="Chromosome 1"/>
</dbReference>
<keyword evidence="2" id="KW-0812">Transmembrane</keyword>
<accession>A0AAX2LU44</accession>
<dbReference type="Gene3D" id="3.10.20.310">
    <property type="entry name" value="membrane protein fhac"/>
    <property type="match status" value="1"/>
</dbReference>
<keyword evidence="1" id="KW-0472">Membrane</keyword>
<dbReference type="GeneID" id="29384476"/>
<dbReference type="EMBL" id="UHIP01000002">
    <property type="protein sequence ID" value="SUQ26354.1"/>
    <property type="molecule type" value="Genomic_DNA"/>
</dbReference>
<dbReference type="InterPro" id="IPR013686">
    <property type="entry name" value="Polypept-transport_assoc_ShlB"/>
</dbReference>
<dbReference type="Gene3D" id="2.40.160.50">
    <property type="entry name" value="membrane protein fhac: a member of the omp85/tpsb transporter family"/>
    <property type="match status" value="1"/>
</dbReference>
<reference evidence="8 10" key="3">
    <citation type="submission" date="2018-06" db="EMBL/GenBank/DDBJ databases">
        <authorList>
            <consortium name="Pathogen Informatics"/>
            <person name="Doyle S."/>
        </authorList>
    </citation>
    <scope>NUCLEOTIDE SEQUENCE [LARGE SCALE GENOMIC DNA]</scope>
    <source>
        <strain evidence="8 10">NCTC11327</strain>
    </source>
</reference>
<feature type="chain" id="PRO_5043410370" evidence="4">
    <location>
        <begin position="24"/>
        <end position="552"/>
    </location>
</feature>
<dbReference type="PANTHER" id="PTHR34597">
    <property type="entry name" value="SLR1661 PROTEIN"/>
    <property type="match status" value="1"/>
</dbReference>
<evidence type="ECO:0000256" key="3">
    <source>
        <dbReference type="ARBA" id="ARBA00023237"/>
    </source>
</evidence>
<dbReference type="Pfam" id="PF03865">
    <property type="entry name" value="ShlB"/>
    <property type="match status" value="1"/>
</dbReference>
<keyword evidence="3" id="KW-0998">Cell outer membrane</keyword>
<dbReference type="InterPro" id="IPR051544">
    <property type="entry name" value="TPS_OM_transporter"/>
</dbReference>
<keyword evidence="4" id="KW-0732">Signal</keyword>
<dbReference type="GO" id="GO:0098046">
    <property type="term" value="C:type V protein secretion system complex"/>
    <property type="evidence" value="ECO:0007669"/>
    <property type="project" value="TreeGrafter"/>
</dbReference>
<dbReference type="Pfam" id="PF08479">
    <property type="entry name" value="POTRA_2"/>
    <property type="match status" value="1"/>
</dbReference>
<evidence type="ECO:0000259" key="5">
    <source>
        <dbReference type="Pfam" id="PF03865"/>
    </source>
</evidence>
<name>A0AAX2LU44_VIBFL</name>
<evidence type="ECO:0000256" key="1">
    <source>
        <dbReference type="ARBA" id="ARBA00022452"/>
    </source>
</evidence>
<dbReference type="InterPro" id="IPR005565">
    <property type="entry name" value="Hemolysn_activator_HlyB_C"/>
</dbReference>
<dbReference type="SUPFAM" id="SSF56935">
    <property type="entry name" value="Porins"/>
    <property type="match status" value="1"/>
</dbReference>
<evidence type="ECO:0000313" key="10">
    <source>
        <dbReference type="Proteomes" id="UP000254626"/>
    </source>
</evidence>
<protein>
    <submittedName>
        <fullName evidence="8">Outer membrane protein/protective antigen OMA87</fullName>
    </submittedName>
    <submittedName>
        <fullName evidence="7">ShlB/FhaC/HecB family hemolysin secretion/activation protein</fullName>
    </submittedName>
</protein>
<proteinExistence type="predicted"/>
<dbReference type="AlphaFoldDB" id="A0AAX2LU44"/>
<feature type="domain" description="Haemolysin activator HlyB C-terminal" evidence="5">
    <location>
        <begin position="283"/>
        <end position="516"/>
    </location>
</feature>
<reference evidence="7" key="2">
    <citation type="submission" date="2018-01" db="EMBL/GenBank/DDBJ databases">
        <title>FDA dAtabase for Regulatory Grade micrObial Sequences (FDA-ARGOS): Supporting development and validation of Infectious Disease Dx tests.</title>
        <authorList>
            <person name="Hoffmann M."/>
            <person name="Allard M."/>
            <person name="Evans P."/>
            <person name="Brown E."/>
            <person name="Tallon L."/>
            <person name="Sadzewicz L."/>
            <person name="Sengamalay N."/>
            <person name="Ott S."/>
            <person name="Godinez A."/>
            <person name="Nagaraj S."/>
            <person name="Vyas G."/>
            <person name="Aluvathingal J."/>
            <person name="Nadendla S."/>
            <person name="Geyer C."/>
            <person name="Sichtig H."/>
        </authorList>
    </citation>
    <scope>NUCLEOTIDE SEQUENCE</scope>
    <source>
        <strain evidence="7">ATCC 33809</strain>
    </source>
</reference>
<keyword evidence="1" id="KW-1134">Transmembrane beta strand</keyword>
<sequence length="552" mass="62164">MVKKKPLYFAGISLMFASASSWAIEPPLLVKPPVQQEPDTNQPITELSLVEKIVGQVESQGDSTIKGIHFVGGTSLDLQLIAQDVNFLIGQPYQKDLVQIAIDKVSARFHDNGFPLAFATVGRNGFADSKLTITVVEGYIIRSEIVVDDPHVKERIDDILADVLQEKPARQETLERAIALINDIPGYQFTLSLPRPKTLSGATSFRIEQKNREMIEPFVGYAMQKDSDKSMSVGLRLNANRSYLQSLTMNALVPIDNHDQQFYSANFTHALGSDGLSSALNLTYYQDSEESELPINGNQVSIDNKIERQSANYDLSYPFILNKNQRLTAKVGLLYESEDREYHLSYNDTYLGQLDDSIRYLIASLYVTSQHTQENFSFSVGVGVNQSVPSAFDYTSDLGNSQLYDDGFRFYEMNVLSSYQLTSRYLVSLRGNGVYASESIVPSQRVSYGGVNFARGYPEGTLEGDRGYGAELKFMQRNSRKKYYLNPFILVDYANAEQERLTLPYSELASAAIGFEAGYSRNVHLSFDYAKPLIEHHRFTRDVFNLSLRWKF</sequence>
<evidence type="ECO:0000313" key="7">
    <source>
        <dbReference type="EMBL" id="AMF92997.1"/>
    </source>
</evidence>
<evidence type="ECO:0000259" key="6">
    <source>
        <dbReference type="Pfam" id="PF08479"/>
    </source>
</evidence>
<feature type="domain" description="Polypeptide-transport-associated ShlB-type" evidence="6">
    <location>
        <begin position="64"/>
        <end position="138"/>
    </location>
</feature>
<dbReference type="KEGG" id="vfl:AL536_05940"/>
<organism evidence="8 10">
    <name type="scientific">Vibrio fluvialis</name>
    <dbReference type="NCBI Taxonomy" id="676"/>
    <lineage>
        <taxon>Bacteria</taxon>
        <taxon>Pseudomonadati</taxon>
        <taxon>Pseudomonadota</taxon>
        <taxon>Gammaproteobacteria</taxon>
        <taxon>Vibrionales</taxon>
        <taxon>Vibrionaceae</taxon>
        <taxon>Vibrio</taxon>
    </lineage>
</organism>
<evidence type="ECO:0000313" key="8">
    <source>
        <dbReference type="EMBL" id="SUQ26354.1"/>
    </source>
</evidence>
<keyword evidence="9" id="KW-1185">Reference proteome</keyword>
<reference evidence="9" key="1">
    <citation type="submission" date="2015-12" db="EMBL/GenBank/DDBJ databases">
        <title>FDA dAtabase for Regulatory Grade micrObial Sequences (FDA-ARGOS): Supporting development and validation of Infectious Disease Dx tests.</title>
        <authorList>
            <person name="Hoffmann M."/>
            <person name="Allard M."/>
            <person name="Evans P."/>
            <person name="Brown E."/>
            <person name="Tallon L.J."/>
            <person name="Sadzewicz L."/>
            <person name="Sengamalay N."/>
            <person name="Ott S."/>
            <person name="Godinez A."/>
            <person name="Nagaraj S."/>
            <person name="Vyas G."/>
            <person name="Aluvathingal J."/>
            <person name="Nadendla S."/>
            <person name="Geyer C."/>
            <person name="Sichtig H."/>
        </authorList>
    </citation>
    <scope>NUCLEOTIDE SEQUENCE [LARGE SCALE GENOMIC DNA]</scope>
    <source>
        <strain evidence="9">ATCC 33809</strain>
    </source>
</reference>
<dbReference type="PANTHER" id="PTHR34597:SF3">
    <property type="entry name" value="OUTER MEMBRANE TRANSPORTER CDIB"/>
    <property type="match status" value="1"/>
</dbReference>
<dbReference type="RefSeq" id="WP_061055881.1">
    <property type="nucleotide sequence ID" value="NZ_CABLBX010000017.1"/>
</dbReference>
<dbReference type="GO" id="GO:0008320">
    <property type="term" value="F:protein transmembrane transporter activity"/>
    <property type="evidence" value="ECO:0007669"/>
    <property type="project" value="TreeGrafter"/>
</dbReference>
<evidence type="ECO:0000313" key="9">
    <source>
        <dbReference type="Proteomes" id="UP000057088"/>
    </source>
</evidence>
<dbReference type="GO" id="GO:0046819">
    <property type="term" value="P:protein secretion by the type V secretion system"/>
    <property type="evidence" value="ECO:0007669"/>
    <property type="project" value="TreeGrafter"/>
</dbReference>